<proteinExistence type="inferred from homology"/>
<evidence type="ECO:0000256" key="4">
    <source>
        <dbReference type="SAM" id="MobiDB-lite"/>
    </source>
</evidence>
<name>A0A9D4P315_DERFA</name>
<feature type="compositionally biased region" description="Basic and acidic residues" evidence="4">
    <location>
        <begin position="460"/>
        <end position="471"/>
    </location>
</feature>
<dbReference type="GO" id="GO:0003729">
    <property type="term" value="F:mRNA binding"/>
    <property type="evidence" value="ECO:0007669"/>
    <property type="project" value="TreeGrafter"/>
</dbReference>
<sequence>MRSSRSHLDHENKRNDYHYHSSSRGQSNHSESNGHGTITNNEQYRSSKRSGVGSGSGSTNLIKRMKSTTTSPNDNTTRTTRDFANSKSSKSSAIHNSTVNSIKIDPNECHQLTYNGYNQEEIEALADPSLDKKSDEDFDKFKTVSSNLRELIKLILENKKAKGKLKNDHSNGMDKTLSDIKVKGLMCLMEMKNLNRLDKYRLKEARKKISLGKDKVDQIHLQLQNIQYEVMHLQKEQKTCASFRSKDESLDLLDKDKFLLSDHFPEDLKHLLVVSSTSVDLNKDIASSEDLYKLHLARLDWELKQRISAENQLKMSEESRFKLEVEITTKKRTLSQFDPTLKNIIEAAKPLVSHLNVPLQVYDTSNLLTSYLPQPLYVLYIQLRAYKSAFDLDYNVAIQGSAEDAQEFESKQKNESNLLLLMNSMQKEIDEENGLQFEDDEDESEHRKKSKKSRYHSQRHVVEEDSTNKTLHSDSKNDFYSRYSKLFTFHPIKICVNFRYHNYQIVCVFTYFPKLELVGLTYKIDNLSSPNSTEPKYSVINYDSNIFAKLLSSSDTGLKCPNAKIEYLLCRFGINSYADLIPEIGYTYDWTQRIAGIEYLNSDENPLLSNSGIIRVKSSIAIDCLDKTVRTMMYRFQSRIDLQKQLDHIRVNKCIDASLFNNSIVSNGQNLIFSKPRCFIQSFDRITGDELINGLDSYQKKNLIEYFEQDVDDRNAFCNDLFDQNNFIYKLILRCEPLDCSSIQESNLNEWNAYIIIPHNYPRRWPFFILSLATNGPFFLCRNWIRNLEEHINVNLAENLMKQQKLENEKEFYSKTLLLRQIYDLQCGFDVISDAYVKYEQLANNESIEAYSGPRCVNSFLSTLIVQGHDHSLKFARFEL</sequence>
<accession>A0A9D4P315</accession>
<dbReference type="Pfam" id="PF09766">
    <property type="entry name" value="FmiP_Thoc5"/>
    <property type="match status" value="1"/>
</dbReference>
<gene>
    <name evidence="5" type="ORF">HUG17_5170</name>
</gene>
<dbReference type="InterPro" id="IPR019163">
    <property type="entry name" value="THO_Thoc5"/>
</dbReference>
<feature type="region of interest" description="Disordered" evidence="4">
    <location>
        <begin position="1"/>
        <end position="94"/>
    </location>
</feature>
<feature type="compositionally biased region" description="Basic and acidic residues" evidence="4">
    <location>
        <begin position="1"/>
        <end position="19"/>
    </location>
</feature>
<dbReference type="GO" id="GO:0000445">
    <property type="term" value="C:THO complex part of transcription export complex"/>
    <property type="evidence" value="ECO:0007669"/>
    <property type="project" value="TreeGrafter"/>
</dbReference>
<dbReference type="GO" id="GO:0006406">
    <property type="term" value="P:mRNA export from nucleus"/>
    <property type="evidence" value="ECO:0007669"/>
    <property type="project" value="TreeGrafter"/>
</dbReference>
<dbReference type="EMBL" id="SDOV01000004">
    <property type="protein sequence ID" value="KAH7642125.1"/>
    <property type="molecule type" value="Genomic_DNA"/>
</dbReference>
<feature type="compositionally biased region" description="Basic residues" evidence="4">
    <location>
        <begin position="447"/>
        <end position="459"/>
    </location>
</feature>
<organism evidence="5">
    <name type="scientific">Dermatophagoides farinae</name>
    <name type="common">American house dust mite</name>
    <dbReference type="NCBI Taxonomy" id="6954"/>
    <lineage>
        <taxon>Eukaryota</taxon>
        <taxon>Metazoa</taxon>
        <taxon>Ecdysozoa</taxon>
        <taxon>Arthropoda</taxon>
        <taxon>Chelicerata</taxon>
        <taxon>Arachnida</taxon>
        <taxon>Acari</taxon>
        <taxon>Acariformes</taxon>
        <taxon>Sarcoptiformes</taxon>
        <taxon>Astigmata</taxon>
        <taxon>Psoroptidia</taxon>
        <taxon>Analgoidea</taxon>
        <taxon>Pyroglyphidae</taxon>
        <taxon>Dermatophagoidinae</taxon>
        <taxon>Dermatophagoides</taxon>
    </lineage>
</organism>
<keyword evidence="3" id="KW-0539">Nucleus</keyword>
<evidence type="ECO:0008006" key="6">
    <source>
        <dbReference type="Google" id="ProtNLM"/>
    </source>
</evidence>
<feature type="region of interest" description="Disordered" evidence="4">
    <location>
        <begin position="433"/>
        <end position="471"/>
    </location>
</feature>
<dbReference type="OrthoDB" id="20582at2759"/>
<dbReference type="AlphaFoldDB" id="A0A9D4P315"/>
<dbReference type="PANTHER" id="PTHR13375">
    <property type="entry name" value="FMS INTERACTING PROTEIN"/>
    <property type="match status" value="1"/>
</dbReference>
<feature type="compositionally biased region" description="Low complexity" evidence="4">
    <location>
        <begin position="67"/>
        <end position="78"/>
    </location>
</feature>
<reference evidence="5" key="2">
    <citation type="journal article" date="2021" name="World Allergy Organ. J.">
        <title>Chromosome-level assembly of Dermatophagoides farinae genome and transcriptome reveals two novel allergens Der f 37 and Der f 39.</title>
        <authorList>
            <person name="Chen J."/>
            <person name="Cai Z."/>
            <person name="Fan D."/>
            <person name="Hu J."/>
            <person name="Hou Y."/>
            <person name="He Y."/>
            <person name="Zhang Z."/>
            <person name="Zhao Z."/>
            <person name="Gao P."/>
            <person name="Hu W."/>
            <person name="Sun J."/>
            <person name="Li J."/>
            <person name="Ji K."/>
        </authorList>
    </citation>
    <scope>NUCLEOTIDE SEQUENCE</scope>
    <source>
        <strain evidence="5">JKM2019</strain>
    </source>
</reference>
<evidence type="ECO:0000256" key="1">
    <source>
        <dbReference type="ARBA" id="ARBA00004123"/>
    </source>
</evidence>
<evidence type="ECO:0000313" key="5">
    <source>
        <dbReference type="EMBL" id="KAH7642125.1"/>
    </source>
</evidence>
<protein>
    <recommendedName>
        <fullName evidence="6">THO complex subunit 5</fullName>
    </recommendedName>
</protein>
<comment type="similarity">
    <text evidence="2">Belongs to the THOC5 family.</text>
</comment>
<comment type="caution">
    <text evidence="5">The sequence shown here is derived from an EMBL/GenBank/DDBJ whole genome shotgun (WGS) entry which is preliminary data.</text>
</comment>
<evidence type="ECO:0000256" key="2">
    <source>
        <dbReference type="ARBA" id="ARBA00008044"/>
    </source>
</evidence>
<feature type="compositionally biased region" description="Polar residues" evidence="4">
    <location>
        <begin position="20"/>
        <end position="44"/>
    </location>
</feature>
<feature type="compositionally biased region" description="Acidic residues" evidence="4">
    <location>
        <begin position="433"/>
        <end position="443"/>
    </location>
</feature>
<comment type="subcellular location">
    <subcellularLocation>
        <location evidence="1">Nucleus</location>
    </subcellularLocation>
</comment>
<dbReference type="Proteomes" id="UP000828236">
    <property type="component" value="Unassembled WGS sequence"/>
</dbReference>
<dbReference type="PANTHER" id="PTHR13375:SF3">
    <property type="entry name" value="THO COMPLEX SUBUNIT 5 HOMOLOG"/>
    <property type="match status" value="1"/>
</dbReference>
<reference evidence="5" key="1">
    <citation type="submission" date="2020-06" db="EMBL/GenBank/DDBJ databases">
        <authorList>
            <person name="Ji K."/>
            <person name="Li J."/>
        </authorList>
    </citation>
    <scope>NUCLEOTIDE SEQUENCE</scope>
    <source>
        <strain evidence="5">JKM2019</strain>
        <tissue evidence="5">Whole body</tissue>
    </source>
</reference>
<evidence type="ECO:0000256" key="3">
    <source>
        <dbReference type="ARBA" id="ARBA00023242"/>
    </source>
</evidence>